<dbReference type="PANTHER" id="PTHR21071:SF4">
    <property type="entry name" value="UDP-N-ACETYLENOLPYRUVOYLGLUCOSAMINE REDUCTASE"/>
    <property type="match status" value="1"/>
</dbReference>
<keyword evidence="10" id="KW-0521">NADP</keyword>
<dbReference type="GO" id="GO:0071949">
    <property type="term" value="F:FAD binding"/>
    <property type="evidence" value="ECO:0007669"/>
    <property type="project" value="InterPro"/>
</dbReference>
<evidence type="ECO:0000256" key="5">
    <source>
        <dbReference type="ARBA" id="ARBA00012518"/>
    </source>
</evidence>
<evidence type="ECO:0000256" key="10">
    <source>
        <dbReference type="ARBA" id="ARBA00022857"/>
    </source>
</evidence>
<evidence type="ECO:0000256" key="3">
    <source>
        <dbReference type="ARBA" id="ARBA00004496"/>
    </source>
</evidence>
<comment type="subcellular location">
    <subcellularLocation>
        <location evidence="3">Cytoplasm</location>
    </subcellularLocation>
</comment>
<evidence type="ECO:0000256" key="16">
    <source>
        <dbReference type="ARBA" id="ARBA00048914"/>
    </source>
</evidence>
<dbReference type="InterPro" id="IPR036318">
    <property type="entry name" value="FAD-bd_PCMH-like_sf"/>
</dbReference>
<evidence type="ECO:0000256" key="14">
    <source>
        <dbReference type="ARBA" id="ARBA00023306"/>
    </source>
</evidence>
<evidence type="ECO:0000259" key="17">
    <source>
        <dbReference type="PROSITE" id="PS51387"/>
    </source>
</evidence>
<dbReference type="InterPro" id="IPR016166">
    <property type="entry name" value="FAD-bd_PCMH"/>
</dbReference>
<dbReference type="GO" id="GO:0005829">
    <property type="term" value="C:cytosol"/>
    <property type="evidence" value="ECO:0007669"/>
    <property type="project" value="TreeGrafter"/>
</dbReference>
<evidence type="ECO:0000256" key="2">
    <source>
        <dbReference type="ARBA" id="ARBA00003921"/>
    </source>
</evidence>
<dbReference type="SUPFAM" id="SSF56194">
    <property type="entry name" value="Uridine diphospho-N-Acetylenolpyruvylglucosamine reductase, MurB, C-terminal domain"/>
    <property type="match status" value="1"/>
</dbReference>
<proteinExistence type="inferred from homology"/>
<dbReference type="Gene3D" id="3.30.43.10">
    <property type="entry name" value="Uridine Diphospho-n-acetylenolpyruvylglucosamine Reductase, domain 2"/>
    <property type="match status" value="1"/>
</dbReference>
<protein>
    <recommendedName>
        <fullName evidence="5">UDP-N-acetylmuramate dehydrogenase</fullName>
        <ecNumber evidence="5">1.3.1.98</ecNumber>
    </recommendedName>
</protein>
<comment type="caution">
    <text evidence="18">The sequence shown here is derived from an EMBL/GenBank/DDBJ whole genome shotgun (WGS) entry which is preliminary data.</text>
</comment>
<keyword evidence="15" id="KW-0961">Cell wall biogenesis/degradation</keyword>
<reference evidence="18" key="1">
    <citation type="submission" date="2019-03" db="EMBL/GenBank/DDBJ databases">
        <title>Single cell metagenomics reveals metabolic interactions within the superorganism composed of flagellate Streblomastix strix and complex community of Bacteroidetes bacteria on its surface.</title>
        <authorList>
            <person name="Treitli S.C."/>
            <person name="Kolisko M."/>
            <person name="Husnik F."/>
            <person name="Keeling P."/>
            <person name="Hampl V."/>
        </authorList>
    </citation>
    <scope>NUCLEOTIDE SEQUENCE</scope>
    <source>
        <strain evidence="18">STM</strain>
    </source>
</reference>
<dbReference type="InterPro" id="IPR036635">
    <property type="entry name" value="MurB_C_sf"/>
</dbReference>
<comment type="catalytic activity">
    <reaction evidence="16">
        <text>UDP-N-acetyl-alpha-D-muramate + NADP(+) = UDP-N-acetyl-3-O-(1-carboxyvinyl)-alpha-D-glucosamine + NADPH + H(+)</text>
        <dbReference type="Rhea" id="RHEA:12248"/>
        <dbReference type="ChEBI" id="CHEBI:15378"/>
        <dbReference type="ChEBI" id="CHEBI:57783"/>
        <dbReference type="ChEBI" id="CHEBI:58349"/>
        <dbReference type="ChEBI" id="CHEBI:68483"/>
        <dbReference type="ChEBI" id="CHEBI:70757"/>
        <dbReference type="EC" id="1.3.1.98"/>
    </reaction>
</comment>
<organism evidence="18">
    <name type="scientific">termite gut metagenome</name>
    <dbReference type="NCBI Taxonomy" id="433724"/>
    <lineage>
        <taxon>unclassified sequences</taxon>
        <taxon>metagenomes</taxon>
        <taxon>organismal metagenomes</taxon>
    </lineage>
</organism>
<dbReference type="InterPro" id="IPR011601">
    <property type="entry name" value="MurB_C"/>
</dbReference>
<keyword evidence="8" id="KW-0285">Flavoprotein</keyword>
<dbReference type="InterPro" id="IPR016169">
    <property type="entry name" value="FAD-bd_PCMH_sub2"/>
</dbReference>
<dbReference type="InterPro" id="IPR016167">
    <property type="entry name" value="FAD-bd_PCMH_sub1"/>
</dbReference>
<dbReference type="GO" id="GO:0009252">
    <property type="term" value="P:peptidoglycan biosynthetic process"/>
    <property type="evidence" value="ECO:0007669"/>
    <property type="project" value="UniProtKB-UniPathway"/>
</dbReference>
<dbReference type="GO" id="GO:0008762">
    <property type="term" value="F:UDP-N-acetylmuramate dehydrogenase activity"/>
    <property type="evidence" value="ECO:0007669"/>
    <property type="project" value="UniProtKB-EC"/>
</dbReference>
<evidence type="ECO:0000313" key="18">
    <source>
        <dbReference type="EMBL" id="KAA6327946.1"/>
    </source>
</evidence>
<dbReference type="GO" id="GO:0008360">
    <property type="term" value="P:regulation of cell shape"/>
    <property type="evidence" value="ECO:0007669"/>
    <property type="project" value="UniProtKB-KW"/>
</dbReference>
<dbReference type="NCBIfam" id="NF000755">
    <property type="entry name" value="PRK00046.1"/>
    <property type="match status" value="1"/>
</dbReference>
<dbReference type="PANTHER" id="PTHR21071">
    <property type="entry name" value="UDP-N-ACETYLENOLPYRUVOYLGLUCOSAMINE REDUCTASE"/>
    <property type="match status" value="1"/>
</dbReference>
<keyword evidence="9" id="KW-0274">FAD</keyword>
<comment type="function">
    <text evidence="2">Cell wall formation.</text>
</comment>
<evidence type="ECO:0000256" key="9">
    <source>
        <dbReference type="ARBA" id="ARBA00022827"/>
    </source>
</evidence>
<evidence type="ECO:0000256" key="4">
    <source>
        <dbReference type="ARBA" id="ARBA00004752"/>
    </source>
</evidence>
<name>A0A5J4R1Z8_9ZZZZ</name>
<evidence type="ECO:0000256" key="7">
    <source>
        <dbReference type="ARBA" id="ARBA00022618"/>
    </source>
</evidence>
<evidence type="ECO:0000256" key="12">
    <source>
        <dbReference type="ARBA" id="ARBA00022984"/>
    </source>
</evidence>
<evidence type="ECO:0000256" key="1">
    <source>
        <dbReference type="ARBA" id="ARBA00001974"/>
    </source>
</evidence>
<comment type="cofactor">
    <cofactor evidence="1">
        <name>FAD</name>
        <dbReference type="ChEBI" id="CHEBI:57692"/>
    </cofactor>
</comment>
<dbReference type="InterPro" id="IPR006094">
    <property type="entry name" value="Oxid_FAD_bind_N"/>
</dbReference>
<dbReference type="EMBL" id="SNRY01001903">
    <property type="protein sequence ID" value="KAA6327946.1"/>
    <property type="molecule type" value="Genomic_DNA"/>
</dbReference>
<keyword evidence="7" id="KW-0132">Cell division</keyword>
<dbReference type="EC" id="1.3.1.98" evidence="5"/>
<comment type="pathway">
    <text evidence="4">Cell wall biogenesis; peptidoglycan biosynthesis.</text>
</comment>
<keyword evidence="6" id="KW-0963">Cytoplasm</keyword>
<keyword evidence="12" id="KW-0573">Peptidoglycan synthesis</keyword>
<dbReference type="PROSITE" id="PS51387">
    <property type="entry name" value="FAD_PCMH"/>
    <property type="match status" value="1"/>
</dbReference>
<keyword evidence="14" id="KW-0131">Cell cycle</keyword>
<keyword evidence="11" id="KW-0133">Cell shape</keyword>
<evidence type="ECO:0000256" key="11">
    <source>
        <dbReference type="ARBA" id="ARBA00022960"/>
    </source>
</evidence>
<gene>
    <name evidence="18" type="ORF">EZS27_023111</name>
</gene>
<dbReference type="Gene3D" id="3.30.465.10">
    <property type="match status" value="1"/>
</dbReference>
<sequence>MIREYHNYSLLSHNTFGIDVTTSLFIEYDTPDELHELISTNRIKKPYLHIGQGSNLLFVKDYEGIVLHSQIKNIEITKETEDDVNVKVGAGVTWDDFVLQCVEQNWYGIENLSYIPGETGASAVQNIGAYGMEAKNVICAVDTINLAGEKRTFSAKECKYAYRYSIFKERSMKDYFITYVHFALSKTPHYVLDYENVREELSKYPQISLKTVREVIIHIRKSKLPHPQTIGNAGSFFMNPVLTDAAFETIQKQYPQIPYYKLNHDQVKIPAAWLIEQCGWKGKAIGAAAVHDKQPLVLINRGGATGEDIWKLSQAVQVSVKEKFHIDIHPEVSIVGK</sequence>
<accession>A0A5J4R1Z8</accession>
<dbReference type="Gene3D" id="3.90.78.10">
    <property type="entry name" value="UDP-N-acetylenolpyruvoylglucosamine reductase, C-terminal domain"/>
    <property type="match status" value="1"/>
</dbReference>
<dbReference type="SUPFAM" id="SSF56176">
    <property type="entry name" value="FAD-binding/transporter-associated domain-like"/>
    <property type="match status" value="1"/>
</dbReference>
<dbReference type="Pfam" id="PF01565">
    <property type="entry name" value="FAD_binding_4"/>
    <property type="match status" value="1"/>
</dbReference>
<dbReference type="Pfam" id="PF02873">
    <property type="entry name" value="MurB_C"/>
    <property type="match status" value="1"/>
</dbReference>
<evidence type="ECO:0000256" key="8">
    <source>
        <dbReference type="ARBA" id="ARBA00022630"/>
    </source>
</evidence>
<evidence type="ECO:0000256" key="15">
    <source>
        <dbReference type="ARBA" id="ARBA00023316"/>
    </source>
</evidence>
<keyword evidence="13 18" id="KW-0560">Oxidoreductase</keyword>
<feature type="domain" description="FAD-binding PCMH-type" evidence="17">
    <location>
        <begin position="18"/>
        <end position="187"/>
    </location>
</feature>
<dbReference type="GO" id="GO:0071555">
    <property type="term" value="P:cell wall organization"/>
    <property type="evidence" value="ECO:0007669"/>
    <property type="project" value="UniProtKB-KW"/>
</dbReference>
<evidence type="ECO:0000256" key="13">
    <source>
        <dbReference type="ARBA" id="ARBA00023002"/>
    </source>
</evidence>
<dbReference type="HAMAP" id="MF_00037">
    <property type="entry name" value="MurB"/>
    <property type="match status" value="1"/>
</dbReference>
<dbReference type="GO" id="GO:0051301">
    <property type="term" value="P:cell division"/>
    <property type="evidence" value="ECO:0007669"/>
    <property type="project" value="UniProtKB-KW"/>
</dbReference>
<evidence type="ECO:0000256" key="6">
    <source>
        <dbReference type="ARBA" id="ARBA00022490"/>
    </source>
</evidence>
<dbReference type="UniPathway" id="UPA00219"/>
<dbReference type="NCBIfam" id="TIGR00179">
    <property type="entry name" value="murB"/>
    <property type="match status" value="1"/>
</dbReference>
<dbReference type="InterPro" id="IPR003170">
    <property type="entry name" value="MurB"/>
</dbReference>
<dbReference type="AlphaFoldDB" id="A0A5J4R1Z8"/>